<sequence length="473" mass="52745">MSGHTNSADGGAYSWPYQYRPTEENELATEWPEERWQGQVVEPPHDQTRSYSQTFDPQGRQMIASGHDEMPWGMGPVGRGPLSGLYNPSLLFQADLSGSHPAQFASALQQTPYDAAFGSATSTGHGVNAGYYPITQTDFESTHPVYHNVPSAQAANSAQPDWGADQYNAQSAQPIHPTQVAFQAVPIGSEGADTHSSIRTRGSRHYRKRSGASSVRKERAIEVRTYVLERLRSLSVHTEPEGYSEALEDFAKSSLIQIRDLLNIQDNGSPLVNNQFGNDKNRTSELDLLKEALTGIIDNQYRLPVGINASMSDLQSALSSVGDFVSFAHSSRYVSGDMIDMVEYVLKYNDHLDTIQNFSEQALRITLSKSQRSNGSFSKKSLFGDLVREVGDGKLDEEAVKKRLAPLTSAFQTLTQIRNYNAIPEQGSEERMALYRVLNYAVQKELLPIEDRNDFTESLDWMRQRQEMRESST</sequence>
<reference evidence="2" key="1">
    <citation type="submission" date="2013-07" db="EMBL/GenBank/DDBJ databases">
        <title>The Genome Sequence of Cryptococcus dejecticola CBS10117.</title>
        <authorList>
            <consortium name="The Broad Institute Genome Sequencing Platform"/>
            <person name="Cuomo C."/>
            <person name="Litvintseva A."/>
            <person name="Chen Y."/>
            <person name="Heitman J."/>
            <person name="Sun S."/>
            <person name="Springer D."/>
            <person name="Dromer F."/>
            <person name="Young S.K."/>
            <person name="Zeng Q."/>
            <person name="Gargeya S."/>
            <person name="Fitzgerald M."/>
            <person name="Abouelleil A."/>
            <person name="Alvarado L."/>
            <person name="Berlin A.M."/>
            <person name="Chapman S.B."/>
            <person name="Dewar J."/>
            <person name="Goldberg J."/>
            <person name="Griggs A."/>
            <person name="Gujja S."/>
            <person name="Hansen M."/>
            <person name="Howarth C."/>
            <person name="Imamovic A."/>
            <person name="Larimer J."/>
            <person name="McCowan C."/>
            <person name="Murphy C."/>
            <person name="Pearson M."/>
            <person name="Priest M."/>
            <person name="Roberts A."/>
            <person name="Saif S."/>
            <person name="Shea T."/>
            <person name="Sykes S."/>
            <person name="Wortman J."/>
            <person name="Nusbaum C."/>
            <person name="Birren B."/>
        </authorList>
    </citation>
    <scope>NUCLEOTIDE SEQUENCE [LARGE SCALE GENOMIC DNA]</scope>
    <source>
        <strain evidence="2">CBS 10117</strain>
    </source>
</reference>
<evidence type="ECO:0000313" key="2">
    <source>
        <dbReference type="EMBL" id="OBR87275.1"/>
    </source>
</evidence>
<feature type="region of interest" description="Disordered" evidence="1">
    <location>
        <begin position="191"/>
        <end position="213"/>
    </location>
</feature>
<protein>
    <submittedName>
        <fullName evidence="2">Uncharacterized protein</fullName>
    </submittedName>
</protein>
<organism evidence="2">
    <name type="scientific">Kwoniella dejecticola CBS 10117</name>
    <dbReference type="NCBI Taxonomy" id="1296121"/>
    <lineage>
        <taxon>Eukaryota</taxon>
        <taxon>Fungi</taxon>
        <taxon>Dikarya</taxon>
        <taxon>Basidiomycota</taxon>
        <taxon>Agaricomycotina</taxon>
        <taxon>Tremellomycetes</taxon>
        <taxon>Tremellales</taxon>
        <taxon>Cryptococcaceae</taxon>
        <taxon>Kwoniella</taxon>
    </lineage>
</organism>
<feature type="compositionally biased region" description="Basic residues" evidence="1">
    <location>
        <begin position="201"/>
        <end position="210"/>
    </location>
</feature>
<dbReference type="EMBL" id="KI894028">
    <property type="protein sequence ID" value="OBR87275.1"/>
    <property type="molecule type" value="Genomic_DNA"/>
</dbReference>
<reference evidence="3" key="3">
    <citation type="submission" date="2024-02" db="EMBL/GenBank/DDBJ databases">
        <title>Comparative genomics of Cryptococcus and Kwoniella reveals pathogenesis evolution and contrasting modes of karyotype evolution via chromosome fusion or intercentromeric recombination.</title>
        <authorList>
            <person name="Coelho M.A."/>
            <person name="David-Palma M."/>
            <person name="Shea T."/>
            <person name="Bowers K."/>
            <person name="McGinley-Smith S."/>
            <person name="Mohammad A.W."/>
            <person name="Gnirke A."/>
            <person name="Yurkov A.M."/>
            <person name="Nowrousian M."/>
            <person name="Sun S."/>
            <person name="Cuomo C.A."/>
            <person name="Heitman J."/>
        </authorList>
    </citation>
    <scope>NUCLEOTIDE SEQUENCE</scope>
    <source>
        <strain evidence="3">CBS 10117</strain>
    </source>
</reference>
<dbReference type="Proteomes" id="UP000078595">
    <property type="component" value="Chromosome 2"/>
</dbReference>
<dbReference type="RefSeq" id="XP_018265117.1">
    <property type="nucleotide sequence ID" value="XM_018404836.1"/>
</dbReference>
<accession>A0A1A6AB46</accession>
<name>A0A1A6AB46_9TREE</name>
<evidence type="ECO:0000313" key="4">
    <source>
        <dbReference type="Proteomes" id="UP000078595"/>
    </source>
</evidence>
<dbReference type="VEuPathDB" id="FungiDB:I303_01477"/>
<proteinExistence type="predicted"/>
<dbReference type="EMBL" id="CP144531">
    <property type="protein sequence ID" value="WWC59821.1"/>
    <property type="molecule type" value="Genomic_DNA"/>
</dbReference>
<dbReference type="AlphaFoldDB" id="A0A1A6AB46"/>
<reference evidence="3" key="2">
    <citation type="submission" date="2013-07" db="EMBL/GenBank/DDBJ databases">
        <authorList>
            <consortium name="The Broad Institute Genome Sequencing Platform"/>
            <person name="Cuomo C."/>
            <person name="Litvintseva A."/>
            <person name="Chen Y."/>
            <person name="Heitman J."/>
            <person name="Sun S."/>
            <person name="Springer D."/>
            <person name="Dromer F."/>
            <person name="Young S.K."/>
            <person name="Zeng Q."/>
            <person name="Gargeya S."/>
            <person name="Fitzgerald M."/>
            <person name="Abouelleil A."/>
            <person name="Alvarado L."/>
            <person name="Berlin A.M."/>
            <person name="Chapman S.B."/>
            <person name="Dewar J."/>
            <person name="Goldberg J."/>
            <person name="Griggs A."/>
            <person name="Gujja S."/>
            <person name="Hansen M."/>
            <person name="Howarth C."/>
            <person name="Imamovic A."/>
            <person name="Larimer J."/>
            <person name="McCowan C."/>
            <person name="Murphy C."/>
            <person name="Pearson M."/>
            <person name="Priest M."/>
            <person name="Roberts A."/>
            <person name="Saif S."/>
            <person name="Shea T."/>
            <person name="Sykes S."/>
            <person name="Wortman J."/>
            <person name="Nusbaum C."/>
            <person name="Birren B."/>
        </authorList>
    </citation>
    <scope>NUCLEOTIDE SEQUENCE</scope>
    <source>
        <strain evidence="3">CBS 10117</strain>
    </source>
</reference>
<gene>
    <name evidence="2" type="ORF">I303_01477</name>
    <name evidence="3" type="ORF">I303_102383</name>
</gene>
<evidence type="ECO:0000313" key="3">
    <source>
        <dbReference type="EMBL" id="WWC59821.1"/>
    </source>
</evidence>
<dbReference type="KEGG" id="kdj:28965176"/>
<dbReference type="GeneID" id="28965176"/>
<evidence type="ECO:0000256" key="1">
    <source>
        <dbReference type="SAM" id="MobiDB-lite"/>
    </source>
</evidence>
<keyword evidence="4" id="KW-1185">Reference proteome</keyword>